<dbReference type="RefSeq" id="NP_496932.1">
    <property type="nucleotide sequence ID" value="NM_064531.7"/>
</dbReference>
<evidence type="ECO:0000313" key="6">
    <source>
        <dbReference type="EMBL" id="CAB04039.1"/>
    </source>
</evidence>
<dbReference type="OrthoDB" id="5838062at2759"/>
<feature type="domain" description="ShKT" evidence="5">
    <location>
        <begin position="22"/>
        <end position="57"/>
    </location>
</feature>
<dbReference type="CTD" id="175049"/>
<dbReference type="HOGENOM" id="CLU_129473_2_0_1"/>
<feature type="domain" description="ShKT" evidence="5">
    <location>
        <begin position="69"/>
        <end position="104"/>
    </location>
</feature>
<dbReference type="FunFam" id="1.10.10.1940:FF:000002">
    <property type="entry name" value="PHAryngeal gland Toxin-related"/>
    <property type="match status" value="2"/>
</dbReference>
<dbReference type="PhylomeDB" id="Q9XVB1"/>
<feature type="domain" description="ShKT" evidence="5">
    <location>
        <begin position="118"/>
        <end position="155"/>
    </location>
</feature>
<evidence type="ECO:0000256" key="3">
    <source>
        <dbReference type="PROSITE-ProRule" id="PRU01005"/>
    </source>
</evidence>
<dbReference type="PeptideAtlas" id="Q9XVB1"/>
<dbReference type="EMBL" id="BX284602">
    <property type="protein sequence ID" value="CAB04039.1"/>
    <property type="molecule type" value="Genomic_DNA"/>
</dbReference>
<dbReference type="WormBase" id="F01D5.1">
    <property type="protein sequence ID" value="CE18559"/>
    <property type="gene ID" value="WBGene00008492"/>
</dbReference>
<dbReference type="DIP" id="DIP-27353N"/>
<evidence type="ECO:0000256" key="4">
    <source>
        <dbReference type="SAM" id="SignalP"/>
    </source>
</evidence>
<dbReference type="PROSITE" id="PS51670">
    <property type="entry name" value="SHKT"/>
    <property type="match status" value="3"/>
</dbReference>
<evidence type="ECO:0000259" key="5">
    <source>
        <dbReference type="PROSITE" id="PS51670"/>
    </source>
</evidence>
<comment type="caution">
    <text evidence="3">Lacks conserved residue(s) required for the propagation of feature annotation.</text>
</comment>
<evidence type="ECO:0000256" key="2">
    <source>
        <dbReference type="ARBA" id="ARBA00023157"/>
    </source>
</evidence>
<gene>
    <name evidence="6" type="ORF">CELE_F01D5.1</name>
    <name evidence="6 8" type="ORF">F01D5.1</name>
</gene>
<keyword evidence="1 4" id="KW-0732">Signal</keyword>
<dbReference type="IntAct" id="Q9XVB1">
    <property type="interactions" value="1"/>
</dbReference>
<dbReference type="AlphaFoldDB" id="Q9XVB1"/>
<dbReference type="FunCoup" id="Q9XVB1">
    <property type="interactions" value="11"/>
</dbReference>
<proteinExistence type="evidence at protein level"/>
<evidence type="ECO:0007829" key="9">
    <source>
        <dbReference type="PeptideAtlas" id="Q9XVB1"/>
    </source>
</evidence>
<dbReference type="KEGG" id="cel:CELE_F01D5.1"/>
<keyword evidence="9" id="KW-1267">Proteomics identification</keyword>
<reference evidence="6 7" key="1">
    <citation type="journal article" date="1998" name="Science">
        <title>Genome sequence of the nematode C. elegans: a platform for investigating biology.</title>
        <authorList>
            <consortium name="The C. elegans sequencing consortium"/>
            <person name="Sulson J.E."/>
            <person name="Waterston R."/>
        </authorList>
    </citation>
    <scope>NUCLEOTIDE SEQUENCE [LARGE SCALE GENOMIC DNA]</scope>
    <source>
        <strain evidence="6 7">Bristol N2</strain>
    </source>
</reference>
<dbReference type="PIR" id="T20466">
    <property type="entry name" value="T20466"/>
</dbReference>
<evidence type="ECO:0000313" key="7">
    <source>
        <dbReference type="Proteomes" id="UP000001940"/>
    </source>
</evidence>
<evidence type="ECO:0000313" key="8">
    <source>
        <dbReference type="WormBase" id="F01D5.1"/>
    </source>
</evidence>
<dbReference type="Pfam" id="PF01549">
    <property type="entry name" value="ShK"/>
    <property type="match status" value="3"/>
</dbReference>
<dbReference type="InParanoid" id="Q9XVB1"/>
<feature type="signal peptide" evidence="4">
    <location>
        <begin position="1"/>
        <end position="17"/>
    </location>
</feature>
<dbReference type="STRING" id="6239.F01D5.1.1"/>
<dbReference type="Proteomes" id="UP000001940">
    <property type="component" value="Chromosome II"/>
</dbReference>
<keyword evidence="2" id="KW-1015">Disulfide bond</keyword>
<dbReference type="Gene3D" id="1.10.10.1940">
    <property type="match status" value="3"/>
</dbReference>
<dbReference type="GO" id="GO:0045087">
    <property type="term" value="P:innate immune response"/>
    <property type="evidence" value="ECO:0007007"/>
    <property type="project" value="WormBase"/>
</dbReference>
<dbReference type="SMART" id="SM00254">
    <property type="entry name" value="ShKT"/>
    <property type="match status" value="3"/>
</dbReference>
<name>Q9XVB1_CAEEL</name>
<keyword evidence="7" id="KW-1185">Reference proteome</keyword>
<organism evidence="6 7">
    <name type="scientific">Caenorhabditis elegans</name>
    <dbReference type="NCBI Taxonomy" id="6239"/>
    <lineage>
        <taxon>Eukaryota</taxon>
        <taxon>Metazoa</taxon>
        <taxon>Ecdysozoa</taxon>
        <taxon>Nematoda</taxon>
        <taxon>Chromadorea</taxon>
        <taxon>Rhabditida</taxon>
        <taxon>Rhabditina</taxon>
        <taxon>Rhabditomorpha</taxon>
        <taxon>Rhabditoidea</taxon>
        <taxon>Rhabditidae</taxon>
        <taxon>Peloderinae</taxon>
        <taxon>Caenorhabditis</taxon>
    </lineage>
</organism>
<protein>
    <submittedName>
        <fullName evidence="6">ShKT domain-containing protein</fullName>
    </submittedName>
</protein>
<accession>Q9XVB1</accession>
<feature type="chain" id="PRO_5004336754" evidence="4">
    <location>
        <begin position="18"/>
        <end position="178"/>
    </location>
</feature>
<dbReference type="PANTHER" id="PTHR21724">
    <property type="entry name" value="SHKT DOMAIN-CONTAINING PROTEIN"/>
    <property type="match status" value="1"/>
</dbReference>
<dbReference type="PANTHER" id="PTHR21724:SF98">
    <property type="entry name" value="SHKT DOMAIN-CONTAINING PROTEIN"/>
    <property type="match status" value="1"/>
</dbReference>
<dbReference type="PaxDb" id="6239-F01D5.1"/>
<dbReference type="eggNOG" id="ENOG502SG1P">
    <property type="taxonomic scope" value="Eukaryota"/>
</dbReference>
<sequence length="178" mass="19626">MICYAVFLIFLAQFANAQDKPCIDDPNVKCEDFKDDCATEKMIPLLKESCPVTCKLCPPTEAPTTLAPCFDDKDTDCASFKQFCSNSKYIPMLKSFCPVTCNMCPGATTVMPTPNPNCQDNGPNCAGWVKNGYCNKCFYKCSEREKYCAKSCGFCTPGTCKDCNSLETLFSFGANKLL</sequence>
<dbReference type="Bgee" id="WBGene00008492">
    <property type="expression patterns" value="Expressed in larva and 3 other cell types or tissues"/>
</dbReference>
<dbReference type="UCSC" id="F01D5.1">
    <property type="organism name" value="c. elegans"/>
</dbReference>
<dbReference type="AGR" id="WB:WBGene00008492"/>
<dbReference type="GeneID" id="175049"/>
<dbReference type="OMA" id="RAHITCK"/>
<dbReference type="InterPro" id="IPR003582">
    <property type="entry name" value="ShKT_dom"/>
</dbReference>
<evidence type="ECO:0000256" key="1">
    <source>
        <dbReference type="ARBA" id="ARBA00022729"/>
    </source>
</evidence>